<keyword evidence="4 7" id="KW-1133">Transmembrane helix</keyword>
<evidence type="ECO:0000256" key="4">
    <source>
        <dbReference type="ARBA" id="ARBA00022989"/>
    </source>
</evidence>
<dbReference type="InterPro" id="IPR045324">
    <property type="entry name" value="Small_multidrug_res"/>
</dbReference>
<feature type="transmembrane region" description="Helical" evidence="7">
    <location>
        <begin position="31"/>
        <end position="49"/>
    </location>
</feature>
<comment type="similarity">
    <text evidence="6">Belongs to the drug/metabolite transporter (DMT) superfamily. Small multidrug resistance (SMR) (TC 2.A.7.1) family.</text>
</comment>
<evidence type="ECO:0000256" key="2">
    <source>
        <dbReference type="ARBA" id="ARBA00022475"/>
    </source>
</evidence>
<evidence type="ECO:0000256" key="7">
    <source>
        <dbReference type="SAM" id="Phobius"/>
    </source>
</evidence>
<dbReference type="InterPro" id="IPR037185">
    <property type="entry name" value="EmrE-like"/>
</dbReference>
<dbReference type="PANTHER" id="PTHR30561:SF7">
    <property type="entry name" value="GUANIDINIUM EFFLUX SYSTEM SUBUNIT GDNC-RELATED"/>
    <property type="match status" value="1"/>
</dbReference>
<evidence type="ECO:0000313" key="9">
    <source>
        <dbReference type="Proteomes" id="UP001057522"/>
    </source>
</evidence>
<evidence type="ECO:0000256" key="1">
    <source>
        <dbReference type="ARBA" id="ARBA00004651"/>
    </source>
</evidence>
<dbReference type="InterPro" id="IPR000390">
    <property type="entry name" value="Small_drug/metabolite_transptr"/>
</dbReference>
<keyword evidence="5 7" id="KW-0472">Membrane</keyword>
<evidence type="ECO:0000256" key="5">
    <source>
        <dbReference type="ARBA" id="ARBA00023136"/>
    </source>
</evidence>
<evidence type="ECO:0000256" key="3">
    <source>
        <dbReference type="ARBA" id="ARBA00022692"/>
    </source>
</evidence>
<protein>
    <submittedName>
        <fullName evidence="8">SMR family transporter</fullName>
    </submittedName>
</protein>
<evidence type="ECO:0000256" key="6">
    <source>
        <dbReference type="RuleBase" id="RU003942"/>
    </source>
</evidence>
<keyword evidence="2" id="KW-1003">Cell membrane</keyword>
<dbReference type="Proteomes" id="UP001057522">
    <property type="component" value="Unassembled WGS sequence"/>
</dbReference>
<organism evidence="8 9">
    <name type="scientific">Helicobacter colisuis</name>
    <dbReference type="NCBI Taxonomy" id="2949739"/>
    <lineage>
        <taxon>Bacteria</taxon>
        <taxon>Pseudomonadati</taxon>
        <taxon>Campylobacterota</taxon>
        <taxon>Epsilonproteobacteria</taxon>
        <taxon>Campylobacterales</taxon>
        <taxon>Helicobacteraceae</taxon>
        <taxon>Helicobacter</taxon>
    </lineage>
</organism>
<dbReference type="EMBL" id="JAMOKX010000006">
    <property type="protein sequence ID" value="MCL9819927.1"/>
    <property type="molecule type" value="Genomic_DNA"/>
</dbReference>
<evidence type="ECO:0000313" key="8">
    <source>
        <dbReference type="EMBL" id="MCL9819927.1"/>
    </source>
</evidence>
<gene>
    <name evidence="8" type="ORF">NCR95_07105</name>
</gene>
<feature type="transmembrane region" description="Helical" evidence="7">
    <location>
        <begin position="56"/>
        <end position="77"/>
    </location>
</feature>
<dbReference type="PANTHER" id="PTHR30561">
    <property type="entry name" value="SMR FAMILY PROTON-DEPENDENT DRUG EFFLUX TRANSPORTER SUGE"/>
    <property type="match status" value="1"/>
</dbReference>
<name>A0ABT0TWZ1_9HELI</name>
<comment type="caution">
    <text evidence="8">The sequence shown here is derived from an EMBL/GenBank/DDBJ whole genome shotgun (WGS) entry which is preliminary data.</text>
</comment>
<sequence length="139" mass="15280">MKLGWFCVILGGIIEIFWVSGLKYSTSFLEYFFTAFGICCSFVLMILATKKIEVSIAYAVFVGIGAAGVALSEILVFNAPTNPLQLTLIVLLILSIIGLKLVSKESDKQDIKAIEEISKDLGINELDNQLETLNSKDLR</sequence>
<dbReference type="Pfam" id="PF00893">
    <property type="entry name" value="Multi_Drug_Res"/>
    <property type="match status" value="1"/>
</dbReference>
<keyword evidence="3 6" id="KW-0812">Transmembrane</keyword>
<dbReference type="Gene3D" id="1.10.3730.20">
    <property type="match status" value="1"/>
</dbReference>
<feature type="transmembrane region" description="Helical" evidence="7">
    <location>
        <begin position="83"/>
        <end position="102"/>
    </location>
</feature>
<dbReference type="RefSeq" id="WP_250604765.1">
    <property type="nucleotide sequence ID" value="NZ_JAMOKX010000006.1"/>
</dbReference>
<accession>A0ABT0TWZ1</accession>
<keyword evidence="9" id="KW-1185">Reference proteome</keyword>
<comment type="subcellular location">
    <subcellularLocation>
        <location evidence="1 6">Cell membrane</location>
        <topology evidence="1 6">Multi-pass membrane protein</topology>
    </subcellularLocation>
</comment>
<dbReference type="SUPFAM" id="SSF103481">
    <property type="entry name" value="Multidrug resistance efflux transporter EmrE"/>
    <property type="match status" value="1"/>
</dbReference>
<reference evidence="8" key="1">
    <citation type="submission" date="2022-06" db="EMBL/GenBank/DDBJ databases">
        <title>Helicobacter colisuis sp. nov.</title>
        <authorList>
            <person name="Papic B."/>
            <person name="Gruntar I."/>
        </authorList>
    </citation>
    <scope>NUCLEOTIDE SEQUENCE</scope>
    <source>
        <strain evidence="8">11154-15</strain>
    </source>
</reference>
<proteinExistence type="inferred from homology"/>